<proteinExistence type="predicted"/>
<accession>A0A6G0ZBW0</accession>
<organism evidence="1 2">
    <name type="scientific">Aphis craccivora</name>
    <name type="common">Cowpea aphid</name>
    <dbReference type="NCBI Taxonomy" id="307492"/>
    <lineage>
        <taxon>Eukaryota</taxon>
        <taxon>Metazoa</taxon>
        <taxon>Ecdysozoa</taxon>
        <taxon>Arthropoda</taxon>
        <taxon>Hexapoda</taxon>
        <taxon>Insecta</taxon>
        <taxon>Pterygota</taxon>
        <taxon>Neoptera</taxon>
        <taxon>Paraneoptera</taxon>
        <taxon>Hemiptera</taxon>
        <taxon>Sternorrhyncha</taxon>
        <taxon>Aphidomorpha</taxon>
        <taxon>Aphidoidea</taxon>
        <taxon>Aphididae</taxon>
        <taxon>Aphidini</taxon>
        <taxon>Aphis</taxon>
        <taxon>Aphis</taxon>
    </lineage>
</organism>
<dbReference type="EMBL" id="VUJU01000777">
    <property type="protein sequence ID" value="KAF0768402.1"/>
    <property type="molecule type" value="Genomic_DNA"/>
</dbReference>
<sequence length="103" mass="11680">MAYYAHTAGYRRFRVHGETANLVWSRSRARLCSCVSSSVLVFFHTFPSPVLSPLQTITALRTRTQHTRSRVFSSYGFRIGLRCACCECARMCVYVIVCVCVCV</sequence>
<gene>
    <name evidence="1" type="ORF">FWK35_00004130</name>
</gene>
<name>A0A6G0ZBW0_APHCR</name>
<dbReference type="Proteomes" id="UP000478052">
    <property type="component" value="Unassembled WGS sequence"/>
</dbReference>
<reference evidence="1 2" key="1">
    <citation type="submission" date="2019-08" db="EMBL/GenBank/DDBJ databases">
        <title>Whole genome of Aphis craccivora.</title>
        <authorList>
            <person name="Voronova N.V."/>
            <person name="Shulinski R.S."/>
            <person name="Bandarenka Y.V."/>
            <person name="Zhorov D.G."/>
            <person name="Warner D."/>
        </authorList>
    </citation>
    <scope>NUCLEOTIDE SEQUENCE [LARGE SCALE GENOMIC DNA]</scope>
    <source>
        <strain evidence="1">180601</strain>
        <tissue evidence="1">Whole Body</tissue>
    </source>
</reference>
<evidence type="ECO:0000313" key="1">
    <source>
        <dbReference type="EMBL" id="KAF0768402.1"/>
    </source>
</evidence>
<evidence type="ECO:0000313" key="2">
    <source>
        <dbReference type="Proteomes" id="UP000478052"/>
    </source>
</evidence>
<protein>
    <submittedName>
        <fullName evidence="1">Uncharacterized protein</fullName>
    </submittedName>
</protein>
<keyword evidence="2" id="KW-1185">Reference proteome</keyword>
<comment type="caution">
    <text evidence="1">The sequence shown here is derived from an EMBL/GenBank/DDBJ whole genome shotgun (WGS) entry which is preliminary data.</text>
</comment>
<dbReference type="AlphaFoldDB" id="A0A6G0ZBW0"/>